<name>A0A6A7KE92_9FIRM</name>
<evidence type="ECO:0000256" key="1">
    <source>
        <dbReference type="ARBA" id="ARBA00022490"/>
    </source>
</evidence>
<proteinExistence type="inferred from homology"/>
<dbReference type="PANTHER" id="PTHR33449">
    <property type="entry name" value="NUCLEOID-ASSOCIATED PROTEIN YBAB"/>
    <property type="match status" value="1"/>
</dbReference>
<dbReference type="InterPro" id="IPR036894">
    <property type="entry name" value="YbaB-like_sf"/>
</dbReference>
<keyword evidence="2 3" id="KW-0238">DNA-binding</keyword>
<keyword evidence="1 3" id="KW-0963">Cytoplasm</keyword>
<evidence type="ECO:0000313" key="4">
    <source>
        <dbReference type="EMBL" id="MPW27293.1"/>
    </source>
</evidence>
<keyword evidence="5" id="KW-1185">Reference proteome</keyword>
<dbReference type="SUPFAM" id="SSF82607">
    <property type="entry name" value="YbaB-like"/>
    <property type="match status" value="1"/>
</dbReference>
<comment type="caution">
    <text evidence="4">The sequence shown here is derived from an EMBL/GenBank/DDBJ whole genome shotgun (WGS) entry which is preliminary data.</text>
</comment>
<reference evidence="4 5" key="1">
    <citation type="submission" date="2019-10" db="EMBL/GenBank/DDBJ databases">
        <title>Alkalibaculum tamaniensis sp.nov., a new alkaliphilic acetogen, isolated on methoxylated aromatics from a mud volcano.</title>
        <authorList>
            <person name="Khomyakova M.A."/>
            <person name="Merkel A.Y."/>
            <person name="Bonch-Osmolovskaya E.A."/>
            <person name="Slobodkin A.I."/>
        </authorList>
    </citation>
    <scope>NUCLEOTIDE SEQUENCE [LARGE SCALE GENOMIC DNA]</scope>
    <source>
        <strain evidence="4 5">M08DMB</strain>
    </source>
</reference>
<dbReference type="EMBL" id="WHNX01000056">
    <property type="protein sequence ID" value="MPW27293.1"/>
    <property type="molecule type" value="Genomic_DNA"/>
</dbReference>
<dbReference type="PIRSF" id="PIRSF004555">
    <property type="entry name" value="UCP004555"/>
    <property type="match status" value="1"/>
</dbReference>
<dbReference type="Gene3D" id="3.30.1310.10">
    <property type="entry name" value="Nucleoid-associated protein YbaB-like domain"/>
    <property type="match status" value="1"/>
</dbReference>
<comment type="subcellular location">
    <subcellularLocation>
        <location evidence="3">Cytoplasm</location>
        <location evidence="3">Nucleoid</location>
    </subcellularLocation>
</comment>
<dbReference type="GO" id="GO:0005829">
    <property type="term" value="C:cytosol"/>
    <property type="evidence" value="ECO:0007669"/>
    <property type="project" value="TreeGrafter"/>
</dbReference>
<comment type="subunit">
    <text evidence="3">Homodimer.</text>
</comment>
<sequence length="113" mass="12133">MAKKFSGGMGGNMGNMMKQVQKMQQDMGKVQAELEEKQVEATSGGGAVTVIATGKKNILSIKIKPEVVDEDDIEMLEDLILAAVNEALRSADEMVNNEMSKITGGMNLPKGLF</sequence>
<dbReference type="Pfam" id="PF02575">
    <property type="entry name" value="YbaB_DNA_bd"/>
    <property type="match status" value="1"/>
</dbReference>
<dbReference type="GO" id="GO:0043590">
    <property type="term" value="C:bacterial nucleoid"/>
    <property type="evidence" value="ECO:0007669"/>
    <property type="project" value="UniProtKB-UniRule"/>
</dbReference>
<dbReference type="HAMAP" id="MF_00274">
    <property type="entry name" value="DNA_YbaB_EbfC"/>
    <property type="match status" value="1"/>
</dbReference>
<comment type="function">
    <text evidence="3">Binds to DNA and alters its conformation. May be involved in regulation of gene expression, nucleoid organization and DNA protection.</text>
</comment>
<dbReference type="AlphaFoldDB" id="A0A6A7KE92"/>
<dbReference type="PANTHER" id="PTHR33449:SF1">
    <property type="entry name" value="NUCLEOID-ASSOCIATED PROTEIN YBAB"/>
    <property type="match status" value="1"/>
</dbReference>
<dbReference type="FunFam" id="3.30.1310.10:FF:000002">
    <property type="entry name" value="Nucleoid-associated protein IKC_06587"/>
    <property type="match status" value="1"/>
</dbReference>
<comment type="similarity">
    <text evidence="3">Belongs to the YbaB/EbfC family.</text>
</comment>
<dbReference type="GO" id="GO:0003677">
    <property type="term" value="F:DNA binding"/>
    <property type="evidence" value="ECO:0007669"/>
    <property type="project" value="UniProtKB-UniRule"/>
</dbReference>
<evidence type="ECO:0000313" key="5">
    <source>
        <dbReference type="Proteomes" id="UP000440004"/>
    </source>
</evidence>
<dbReference type="Proteomes" id="UP000440004">
    <property type="component" value="Unassembled WGS sequence"/>
</dbReference>
<gene>
    <name evidence="4" type="ORF">GC105_16120</name>
</gene>
<dbReference type="RefSeq" id="WP_152806884.1">
    <property type="nucleotide sequence ID" value="NZ_WHNX01000056.1"/>
</dbReference>
<protein>
    <recommendedName>
        <fullName evidence="3">Nucleoid-associated protein GC105_16120</fullName>
    </recommendedName>
</protein>
<dbReference type="NCBIfam" id="TIGR00103">
    <property type="entry name" value="DNA_YbaB_EbfC"/>
    <property type="match status" value="1"/>
</dbReference>
<accession>A0A6A7KE92</accession>
<organism evidence="4 5">
    <name type="scientific">Alkalibaculum sporogenes</name>
    <dbReference type="NCBI Taxonomy" id="2655001"/>
    <lineage>
        <taxon>Bacteria</taxon>
        <taxon>Bacillati</taxon>
        <taxon>Bacillota</taxon>
        <taxon>Clostridia</taxon>
        <taxon>Eubacteriales</taxon>
        <taxon>Eubacteriaceae</taxon>
        <taxon>Alkalibaculum</taxon>
    </lineage>
</organism>
<evidence type="ECO:0000256" key="2">
    <source>
        <dbReference type="ARBA" id="ARBA00023125"/>
    </source>
</evidence>
<dbReference type="InterPro" id="IPR004401">
    <property type="entry name" value="YbaB/EbfC"/>
</dbReference>
<evidence type="ECO:0000256" key="3">
    <source>
        <dbReference type="HAMAP-Rule" id="MF_00274"/>
    </source>
</evidence>